<keyword evidence="7" id="KW-0560">Oxidoreductase</keyword>
<evidence type="ECO:0000256" key="1">
    <source>
        <dbReference type="ARBA" id="ARBA00001954"/>
    </source>
</evidence>
<dbReference type="GO" id="GO:0045329">
    <property type="term" value="P:carnitine biosynthetic process"/>
    <property type="evidence" value="ECO:0007669"/>
    <property type="project" value="TreeGrafter"/>
</dbReference>
<evidence type="ECO:0000256" key="12">
    <source>
        <dbReference type="ARBA" id="ARBA00046008"/>
    </source>
</evidence>
<dbReference type="Pfam" id="PF02668">
    <property type="entry name" value="TauD"/>
    <property type="match status" value="1"/>
</dbReference>
<feature type="domain" description="TauD/TfdA-like" evidence="14">
    <location>
        <begin position="118"/>
        <end position="342"/>
    </location>
</feature>
<evidence type="ECO:0000256" key="11">
    <source>
        <dbReference type="ARBA" id="ARBA00032283"/>
    </source>
</evidence>
<dbReference type="SUPFAM" id="SSF51197">
    <property type="entry name" value="Clavaminate synthase-like"/>
    <property type="match status" value="1"/>
</dbReference>
<evidence type="ECO:0000259" key="15">
    <source>
        <dbReference type="Pfam" id="PF06155"/>
    </source>
</evidence>
<evidence type="ECO:0000256" key="2">
    <source>
        <dbReference type="ARBA" id="ARBA00001961"/>
    </source>
</evidence>
<comment type="similarity">
    <text evidence="3">Belongs to the gamma-BBH/TMLD family.</text>
</comment>
<keyword evidence="5" id="KW-0479">Metal-binding</keyword>
<comment type="cofactor">
    <cofactor evidence="2">
        <name>L-ascorbate</name>
        <dbReference type="ChEBI" id="CHEBI:38290"/>
    </cofactor>
</comment>
<comment type="function">
    <text evidence="12">Converts trimethyllysine (TML) into hydroxytrimethyllysine (HTML).</text>
</comment>
<dbReference type="InterPro" id="IPR010376">
    <property type="entry name" value="GBBH-like_N"/>
</dbReference>
<dbReference type="Pfam" id="PF06155">
    <property type="entry name" value="GBBH-like_N"/>
    <property type="match status" value="1"/>
</dbReference>
<dbReference type="PANTHER" id="PTHR10696">
    <property type="entry name" value="GAMMA-BUTYROBETAINE HYDROXYLASE-RELATED"/>
    <property type="match status" value="1"/>
</dbReference>
<feature type="domain" description="Gamma-butyrobetaine hydroxylase-like N-terminal" evidence="15">
    <location>
        <begin position="4"/>
        <end position="81"/>
    </location>
</feature>
<gene>
    <name evidence="16" type="ORF">METZ01_LOCUS52091</name>
</gene>
<evidence type="ECO:0000256" key="5">
    <source>
        <dbReference type="ARBA" id="ARBA00022723"/>
    </source>
</evidence>
<keyword evidence="8" id="KW-0408">Iron</keyword>
<evidence type="ECO:0000256" key="3">
    <source>
        <dbReference type="ARBA" id="ARBA00008654"/>
    </source>
</evidence>
<dbReference type="InterPro" id="IPR003819">
    <property type="entry name" value="TauD/TfdA-like"/>
</dbReference>
<dbReference type="InterPro" id="IPR050411">
    <property type="entry name" value="AlphaKG_dependent_hydroxylases"/>
</dbReference>
<dbReference type="Gene3D" id="3.60.130.10">
    <property type="entry name" value="Clavaminate synthase-like"/>
    <property type="match status" value="1"/>
</dbReference>
<reference evidence="16" key="1">
    <citation type="submission" date="2018-05" db="EMBL/GenBank/DDBJ databases">
        <authorList>
            <person name="Lanie J.A."/>
            <person name="Ng W.-L."/>
            <person name="Kazmierczak K.M."/>
            <person name="Andrzejewski T.M."/>
            <person name="Davidsen T.M."/>
            <person name="Wayne K.J."/>
            <person name="Tettelin H."/>
            <person name="Glass J.I."/>
            <person name="Rusch D."/>
            <person name="Podicherti R."/>
            <person name="Tsui H.-C.T."/>
            <person name="Winkler M.E."/>
        </authorList>
    </citation>
    <scope>NUCLEOTIDE SEQUENCE</scope>
</reference>
<comment type="cofactor">
    <cofactor evidence="1">
        <name>Fe(2+)</name>
        <dbReference type="ChEBI" id="CHEBI:29033"/>
    </cofactor>
</comment>
<evidence type="ECO:0000259" key="14">
    <source>
        <dbReference type="Pfam" id="PF02668"/>
    </source>
</evidence>
<evidence type="ECO:0000313" key="16">
    <source>
        <dbReference type="EMBL" id="SUZ99237.1"/>
    </source>
</evidence>
<dbReference type="GO" id="GO:0050353">
    <property type="term" value="F:trimethyllysine dioxygenase activity"/>
    <property type="evidence" value="ECO:0007669"/>
    <property type="project" value="UniProtKB-EC"/>
</dbReference>
<evidence type="ECO:0000256" key="10">
    <source>
        <dbReference type="ARBA" id="ARBA00031778"/>
    </source>
</evidence>
<proteinExistence type="inferred from homology"/>
<keyword evidence="6" id="KW-0223">Dioxygenase</keyword>
<dbReference type="EC" id="1.14.11.8" evidence="4"/>
<dbReference type="InterPro" id="IPR042098">
    <property type="entry name" value="TauD-like_sf"/>
</dbReference>
<evidence type="ECO:0000256" key="8">
    <source>
        <dbReference type="ARBA" id="ARBA00023004"/>
    </source>
</evidence>
<dbReference type="GO" id="GO:0046872">
    <property type="term" value="F:metal ion binding"/>
    <property type="evidence" value="ECO:0007669"/>
    <property type="project" value="UniProtKB-KW"/>
</dbReference>
<protein>
    <recommendedName>
        <fullName evidence="4">trimethyllysine dioxygenase</fullName>
        <ecNumber evidence="4">1.14.11.8</ecNumber>
    </recommendedName>
    <alternativeName>
        <fullName evidence="10">Epsilon-trimethyllysine 2-oxoglutarate dioxygenase</fullName>
    </alternativeName>
    <alternativeName>
        <fullName evidence="9">TML hydroxylase</fullName>
    </alternativeName>
    <alternativeName>
        <fullName evidence="11">TML-alpha-ketoglutarate dioxygenase</fullName>
    </alternativeName>
</protein>
<evidence type="ECO:0000256" key="7">
    <source>
        <dbReference type="ARBA" id="ARBA00023002"/>
    </source>
</evidence>
<dbReference type="GO" id="GO:0005739">
    <property type="term" value="C:mitochondrion"/>
    <property type="evidence" value="ECO:0007669"/>
    <property type="project" value="TreeGrafter"/>
</dbReference>
<comment type="catalytic activity">
    <reaction evidence="13">
        <text>N(6),N(6),N(6)-trimethyl-L-lysine + 2-oxoglutarate + O2 = (3S)-3-hydroxy-N(6),N(6),N(6)-trimethyl-L-lysine + succinate + CO2</text>
        <dbReference type="Rhea" id="RHEA:14181"/>
        <dbReference type="ChEBI" id="CHEBI:15379"/>
        <dbReference type="ChEBI" id="CHEBI:16526"/>
        <dbReference type="ChEBI" id="CHEBI:16810"/>
        <dbReference type="ChEBI" id="CHEBI:30031"/>
        <dbReference type="ChEBI" id="CHEBI:58100"/>
        <dbReference type="ChEBI" id="CHEBI:141499"/>
        <dbReference type="EC" id="1.14.11.8"/>
    </reaction>
</comment>
<evidence type="ECO:0000256" key="9">
    <source>
        <dbReference type="ARBA" id="ARBA00030363"/>
    </source>
</evidence>
<accession>A0A381SAH0</accession>
<dbReference type="AlphaFoldDB" id="A0A381SAH0"/>
<evidence type="ECO:0000256" key="6">
    <source>
        <dbReference type="ARBA" id="ARBA00022964"/>
    </source>
</evidence>
<organism evidence="16">
    <name type="scientific">marine metagenome</name>
    <dbReference type="NCBI Taxonomy" id="408172"/>
    <lineage>
        <taxon>unclassified sequences</taxon>
        <taxon>metagenomes</taxon>
        <taxon>ecological metagenomes</taxon>
    </lineage>
</organism>
<sequence length="377" mass="43399">MIGNRVNVTWSDGVVEEFPTVWLLHACTCAECGLSIKGVRNLKLTNFQKRPRPHNVWVSEEKLWVDWGSEHKSVYQGNWLRGHRLSTEGRSERKPRPNIWGRDLKIPEPMSYLEVSRDESAHQLMLESIRDLGFVIISDVPVDASFTEKIPSLIGVRRITNYDIYELKSKKNPEITGDMAVELVPHTDEMYRIDPPAITLFHVMVQSEIGGDSTLVDGLRLAQRMEIEHPNELQTLCKIPARFHRELEEGRHFDLQAPIFRRDEEGMITGIRLNDRCMAPVDAEPDNTELFYDALRPLMKMIYSAEETVTIKINSGEMLIFNNHRLLHGRTGFDPSSGRHVRIVHVDLDEFHSRLRVSLRRSNNPDEWMYLGPGATA</sequence>
<dbReference type="EMBL" id="UINC01002683">
    <property type="protein sequence ID" value="SUZ99237.1"/>
    <property type="molecule type" value="Genomic_DNA"/>
</dbReference>
<dbReference type="Gene3D" id="3.30.2020.30">
    <property type="match status" value="1"/>
</dbReference>
<evidence type="ECO:0000256" key="4">
    <source>
        <dbReference type="ARBA" id="ARBA00012267"/>
    </source>
</evidence>
<dbReference type="PANTHER" id="PTHR10696:SF51">
    <property type="entry name" value="TRIMETHYLLYSINE DIOXYGENASE, MITOCHONDRIAL"/>
    <property type="match status" value="1"/>
</dbReference>
<name>A0A381SAH0_9ZZZZ</name>
<dbReference type="InterPro" id="IPR038492">
    <property type="entry name" value="GBBH-like_N_sf"/>
</dbReference>
<evidence type="ECO:0000256" key="13">
    <source>
        <dbReference type="ARBA" id="ARBA00049334"/>
    </source>
</evidence>